<dbReference type="EMBL" id="JYDW01000102">
    <property type="protein sequence ID" value="KRZ56076.1"/>
    <property type="molecule type" value="Genomic_DNA"/>
</dbReference>
<protein>
    <submittedName>
        <fullName evidence="1">Uncharacterized protein</fullName>
    </submittedName>
</protein>
<comment type="caution">
    <text evidence="1">The sequence shown here is derived from an EMBL/GenBank/DDBJ whole genome shotgun (WGS) entry which is preliminary data.</text>
</comment>
<accession>A0A0V1L9V6</accession>
<reference evidence="1 2" key="1">
    <citation type="submission" date="2015-05" db="EMBL/GenBank/DDBJ databases">
        <title>Evolution of Trichinella species and genotypes.</title>
        <authorList>
            <person name="Korhonen P.K."/>
            <person name="Edoardo P."/>
            <person name="Giuseppe L.R."/>
            <person name="Gasser R.B."/>
        </authorList>
    </citation>
    <scope>NUCLEOTIDE SEQUENCE [LARGE SCALE GENOMIC DNA]</scope>
    <source>
        <strain evidence="1">ISS10</strain>
    </source>
</reference>
<proteinExistence type="predicted"/>
<dbReference type="AlphaFoldDB" id="A0A0V1L9V6"/>
<organism evidence="1 2">
    <name type="scientific">Trichinella nativa</name>
    <dbReference type="NCBI Taxonomy" id="6335"/>
    <lineage>
        <taxon>Eukaryota</taxon>
        <taxon>Metazoa</taxon>
        <taxon>Ecdysozoa</taxon>
        <taxon>Nematoda</taxon>
        <taxon>Enoplea</taxon>
        <taxon>Dorylaimia</taxon>
        <taxon>Trichinellida</taxon>
        <taxon>Trichinellidae</taxon>
        <taxon>Trichinella</taxon>
    </lineage>
</organism>
<gene>
    <name evidence="1" type="ORF">T02_13223</name>
</gene>
<keyword evidence="2" id="KW-1185">Reference proteome</keyword>
<sequence length="63" mass="7359">MQDEAKTMSILLFHNDISLNIRGICVPMVPRMSNLRKHLRYIDNYLNRVFLCASLPKVDRPSL</sequence>
<name>A0A0V1L9V6_9BILA</name>
<evidence type="ECO:0000313" key="2">
    <source>
        <dbReference type="Proteomes" id="UP000054721"/>
    </source>
</evidence>
<dbReference type="Proteomes" id="UP000054721">
    <property type="component" value="Unassembled WGS sequence"/>
</dbReference>
<evidence type="ECO:0000313" key="1">
    <source>
        <dbReference type="EMBL" id="KRZ56076.1"/>
    </source>
</evidence>